<dbReference type="AlphaFoldDB" id="A0A381YNW7"/>
<proteinExistence type="predicted"/>
<protein>
    <submittedName>
        <fullName evidence="1">Uncharacterized protein</fullName>
    </submittedName>
</protein>
<feature type="non-terminal residue" evidence="1">
    <location>
        <position position="68"/>
    </location>
</feature>
<reference evidence="1" key="1">
    <citation type="submission" date="2018-05" db="EMBL/GenBank/DDBJ databases">
        <authorList>
            <person name="Lanie J.A."/>
            <person name="Ng W.-L."/>
            <person name="Kazmierczak K.M."/>
            <person name="Andrzejewski T.M."/>
            <person name="Davidsen T.M."/>
            <person name="Wayne K.J."/>
            <person name="Tettelin H."/>
            <person name="Glass J.I."/>
            <person name="Rusch D."/>
            <person name="Podicherti R."/>
            <person name="Tsui H.-C.T."/>
            <person name="Winkler M.E."/>
        </authorList>
    </citation>
    <scope>NUCLEOTIDE SEQUENCE</scope>
</reference>
<name>A0A381YNW7_9ZZZZ</name>
<evidence type="ECO:0000313" key="1">
    <source>
        <dbReference type="EMBL" id="SVA78321.1"/>
    </source>
</evidence>
<dbReference type="EMBL" id="UINC01018610">
    <property type="protein sequence ID" value="SVA78321.1"/>
    <property type="molecule type" value="Genomic_DNA"/>
</dbReference>
<organism evidence="1">
    <name type="scientific">marine metagenome</name>
    <dbReference type="NCBI Taxonomy" id="408172"/>
    <lineage>
        <taxon>unclassified sequences</taxon>
        <taxon>metagenomes</taxon>
        <taxon>ecological metagenomes</taxon>
    </lineage>
</organism>
<gene>
    <name evidence="1" type="ORF">METZ01_LOCUS131175</name>
</gene>
<feature type="non-terminal residue" evidence="1">
    <location>
        <position position="1"/>
    </location>
</feature>
<accession>A0A381YNW7</accession>
<sequence>VGFAQFKIFLYWSFERGEGSIPFTRSTSPPFSLNGLQLRWSRGDSDSHNGFNELHLRSDVLTLCSDLC</sequence>